<comment type="caution">
    <text evidence="3">The sequence shown here is derived from an EMBL/GenBank/DDBJ whole genome shotgun (WGS) entry which is preliminary data.</text>
</comment>
<evidence type="ECO:0000313" key="3">
    <source>
        <dbReference type="EMBL" id="HJC67795.1"/>
    </source>
</evidence>
<reference evidence="3" key="2">
    <citation type="submission" date="2021-04" db="EMBL/GenBank/DDBJ databases">
        <authorList>
            <person name="Gilroy R."/>
        </authorList>
    </citation>
    <scope>NUCLEOTIDE SEQUENCE</scope>
    <source>
        <strain evidence="3">CHK198-12963</strain>
    </source>
</reference>
<proteinExistence type="predicted"/>
<reference evidence="3" key="1">
    <citation type="journal article" date="2021" name="PeerJ">
        <title>Extensive microbial diversity within the chicken gut microbiome revealed by metagenomics and culture.</title>
        <authorList>
            <person name="Gilroy R."/>
            <person name="Ravi A."/>
            <person name="Getino M."/>
            <person name="Pursley I."/>
            <person name="Horton D.L."/>
            <person name="Alikhan N.F."/>
            <person name="Baker D."/>
            <person name="Gharbi K."/>
            <person name="Hall N."/>
            <person name="Watson M."/>
            <person name="Adriaenssens E.M."/>
            <person name="Foster-Nyarko E."/>
            <person name="Jarju S."/>
            <person name="Secka A."/>
            <person name="Antonio M."/>
            <person name="Oren A."/>
            <person name="Chaudhuri R.R."/>
            <person name="La Ragione R."/>
            <person name="Hildebrand F."/>
            <person name="Pallen M.J."/>
        </authorList>
    </citation>
    <scope>NUCLEOTIDE SEQUENCE</scope>
    <source>
        <strain evidence="3">CHK198-12963</strain>
    </source>
</reference>
<evidence type="ECO:0000259" key="2">
    <source>
        <dbReference type="Pfam" id="PF01551"/>
    </source>
</evidence>
<organism evidence="3 4">
    <name type="scientific">Candidatus Enterocloster excrementigallinarum</name>
    <dbReference type="NCBI Taxonomy" id="2838558"/>
    <lineage>
        <taxon>Bacteria</taxon>
        <taxon>Bacillati</taxon>
        <taxon>Bacillota</taxon>
        <taxon>Clostridia</taxon>
        <taxon>Lachnospirales</taxon>
        <taxon>Lachnospiraceae</taxon>
        <taxon>Enterocloster</taxon>
    </lineage>
</organism>
<dbReference type="SUPFAM" id="SSF51261">
    <property type="entry name" value="Duplicated hybrid motif"/>
    <property type="match status" value="1"/>
</dbReference>
<dbReference type="InterPro" id="IPR050570">
    <property type="entry name" value="Cell_wall_metabolism_enzyme"/>
</dbReference>
<sequence length="278" mass="31508">MILILLILVIFQSIITQYFTDNPDFYQLGTDTWESDDFRAMRLGEGVCSMAELDGEAVAALMIQHDYDLRALLAEDLSWDPSDLLSRRPGDYQRLSQAYETVFQDLQCFPVPVSLNPDTPDITYEDGWQDSRTFPSSEQTGGEAKGTGRVHEGCDLMGEERPSGFYPVVSISDGIIEQEGWLTLGGWRLGIRSPGGLYIYYAHLNRYARDWKAGDSVAAGELLGYMGDSGYGEKGTVGEFPVHLHLGIYMETDHYDEMSVNPYWLLRFLEKKRLVYQY</sequence>
<evidence type="ECO:0000256" key="1">
    <source>
        <dbReference type="SAM" id="MobiDB-lite"/>
    </source>
</evidence>
<evidence type="ECO:0000313" key="4">
    <source>
        <dbReference type="Proteomes" id="UP000823863"/>
    </source>
</evidence>
<dbReference type="Pfam" id="PF01551">
    <property type="entry name" value="Peptidase_M23"/>
    <property type="match status" value="1"/>
</dbReference>
<feature type="region of interest" description="Disordered" evidence="1">
    <location>
        <begin position="127"/>
        <end position="148"/>
    </location>
</feature>
<accession>A0A9D2TEU3</accession>
<feature type="domain" description="M23ase beta-sheet core" evidence="2">
    <location>
        <begin position="150"/>
        <end position="255"/>
    </location>
</feature>
<feature type="compositionally biased region" description="Polar residues" evidence="1">
    <location>
        <begin position="130"/>
        <end position="140"/>
    </location>
</feature>
<dbReference type="InterPro" id="IPR016047">
    <property type="entry name" value="M23ase_b-sheet_dom"/>
</dbReference>
<gene>
    <name evidence="3" type="ORF">H9931_13970</name>
</gene>
<dbReference type="Gene3D" id="2.70.70.10">
    <property type="entry name" value="Glucose Permease (Domain IIA)"/>
    <property type="match status" value="1"/>
</dbReference>
<protein>
    <submittedName>
        <fullName evidence="3">M23 family metallopeptidase</fullName>
    </submittedName>
</protein>
<dbReference type="InterPro" id="IPR011055">
    <property type="entry name" value="Dup_hybrid_motif"/>
</dbReference>
<dbReference type="CDD" id="cd12797">
    <property type="entry name" value="M23_peptidase"/>
    <property type="match status" value="1"/>
</dbReference>
<dbReference type="PANTHER" id="PTHR21666">
    <property type="entry name" value="PEPTIDASE-RELATED"/>
    <property type="match status" value="1"/>
</dbReference>
<name>A0A9D2TEU3_9FIRM</name>
<dbReference type="Proteomes" id="UP000823863">
    <property type="component" value="Unassembled WGS sequence"/>
</dbReference>
<dbReference type="EMBL" id="DWWB01000085">
    <property type="protein sequence ID" value="HJC67795.1"/>
    <property type="molecule type" value="Genomic_DNA"/>
</dbReference>
<dbReference type="AlphaFoldDB" id="A0A9D2TEU3"/>
<dbReference type="PANTHER" id="PTHR21666:SF268">
    <property type="entry name" value="PEPTIDASE M23 DOMAIN-CONTAINING PROTEIN"/>
    <property type="match status" value="1"/>
</dbReference>
<dbReference type="GO" id="GO:0004222">
    <property type="term" value="F:metalloendopeptidase activity"/>
    <property type="evidence" value="ECO:0007669"/>
    <property type="project" value="TreeGrafter"/>
</dbReference>